<organism evidence="1 2">
    <name type="scientific">Streptosporangium oxazolinicum</name>
    <dbReference type="NCBI Taxonomy" id="909287"/>
    <lineage>
        <taxon>Bacteria</taxon>
        <taxon>Bacillati</taxon>
        <taxon>Actinomycetota</taxon>
        <taxon>Actinomycetes</taxon>
        <taxon>Streptosporangiales</taxon>
        <taxon>Streptosporangiaceae</taxon>
        <taxon>Streptosporangium</taxon>
    </lineage>
</organism>
<gene>
    <name evidence="1" type="ORF">GCM10022252_71470</name>
</gene>
<protein>
    <recommendedName>
        <fullName evidence="3">Transcriptional regulator</fullName>
    </recommendedName>
</protein>
<dbReference type="EMBL" id="BAABAQ010000017">
    <property type="protein sequence ID" value="GAA4207598.1"/>
    <property type="molecule type" value="Genomic_DNA"/>
</dbReference>
<keyword evidence="2" id="KW-1185">Reference proteome</keyword>
<comment type="caution">
    <text evidence="1">The sequence shown here is derived from an EMBL/GenBank/DDBJ whole genome shotgun (WGS) entry which is preliminary data.</text>
</comment>
<evidence type="ECO:0000313" key="2">
    <source>
        <dbReference type="Proteomes" id="UP001501251"/>
    </source>
</evidence>
<evidence type="ECO:0000313" key="1">
    <source>
        <dbReference type="EMBL" id="GAA4207598.1"/>
    </source>
</evidence>
<accession>A0ABP8BIA0</accession>
<proteinExistence type="predicted"/>
<name>A0ABP8BIA0_9ACTN</name>
<evidence type="ECO:0008006" key="3">
    <source>
        <dbReference type="Google" id="ProtNLM"/>
    </source>
</evidence>
<sequence>MSEERLTYRQVAALLVLRELKTVLAHKELQKEWGLELDPKNRAGLVDSKLIESETRKQALWYTITPAGEERAIEEVRNKVPVTSRSGKTLALLYLRSLLTPKTATPAVEESVEEPVRALAATVSPEEVEDRIREAYAKITPGAGRWAAMTGLRALLTDIDRDLQDDVLRTMMLGGRVDIEPVAILGDLGPEDHAAAIAIGGTPNHQFRVGA</sequence>
<reference evidence="2" key="1">
    <citation type="journal article" date="2019" name="Int. J. Syst. Evol. Microbiol.">
        <title>The Global Catalogue of Microorganisms (GCM) 10K type strain sequencing project: providing services to taxonomists for standard genome sequencing and annotation.</title>
        <authorList>
            <consortium name="The Broad Institute Genomics Platform"/>
            <consortium name="The Broad Institute Genome Sequencing Center for Infectious Disease"/>
            <person name="Wu L."/>
            <person name="Ma J."/>
        </authorList>
    </citation>
    <scope>NUCLEOTIDE SEQUENCE [LARGE SCALE GENOMIC DNA]</scope>
    <source>
        <strain evidence="2">JCM 17388</strain>
    </source>
</reference>
<dbReference type="Proteomes" id="UP001501251">
    <property type="component" value="Unassembled WGS sequence"/>
</dbReference>